<proteinExistence type="predicted"/>
<name>F2BDW6_9NEIS</name>
<dbReference type="HOGENOM" id="CLU_2383145_0_0_4"/>
<accession>F2BDW6</accession>
<organism evidence="1 2">
    <name type="scientific">Neisseria bacilliformis ATCC BAA-1200</name>
    <dbReference type="NCBI Taxonomy" id="888742"/>
    <lineage>
        <taxon>Bacteria</taxon>
        <taxon>Pseudomonadati</taxon>
        <taxon>Pseudomonadota</taxon>
        <taxon>Betaproteobacteria</taxon>
        <taxon>Neisseriales</taxon>
        <taxon>Neisseriaceae</taxon>
        <taxon>Neisseria</taxon>
    </lineage>
</organism>
<reference evidence="1 2" key="1">
    <citation type="submission" date="2011-02" db="EMBL/GenBank/DDBJ databases">
        <authorList>
            <person name="Muzny D."/>
            <person name="Qin X."/>
            <person name="Deng J."/>
            <person name="Jiang H."/>
            <person name="Liu Y."/>
            <person name="Qu J."/>
            <person name="Song X.-Z."/>
            <person name="Zhang L."/>
            <person name="Thornton R."/>
            <person name="Coyle M."/>
            <person name="Francisco L."/>
            <person name="Jackson L."/>
            <person name="Javaid M."/>
            <person name="Korchina V."/>
            <person name="Kovar C."/>
            <person name="Mata R."/>
            <person name="Mathew T."/>
            <person name="Ngo R."/>
            <person name="Nguyen L."/>
            <person name="Nguyen N."/>
            <person name="Okwuonu G."/>
            <person name="Ongeri F."/>
            <person name="Pham C."/>
            <person name="Simmons D."/>
            <person name="Wilczek-Boney K."/>
            <person name="Hale W."/>
            <person name="Jakkamsetti A."/>
            <person name="Pham P."/>
            <person name="Ruth R."/>
            <person name="San Lucas F."/>
            <person name="Warren J."/>
            <person name="Zhang J."/>
            <person name="Zhao Z."/>
            <person name="Zhou C."/>
            <person name="Zhu D."/>
            <person name="Lee S."/>
            <person name="Bess C."/>
            <person name="Blankenburg K."/>
            <person name="Forbes L."/>
            <person name="Fu Q."/>
            <person name="Gubbala S."/>
            <person name="Hirani K."/>
            <person name="Jayaseelan J.C."/>
            <person name="Lara F."/>
            <person name="Munidasa M."/>
            <person name="Palculict T."/>
            <person name="Patil S."/>
            <person name="Pu L.-L."/>
            <person name="Saada N."/>
            <person name="Tang L."/>
            <person name="Weissenberger G."/>
            <person name="Zhu Y."/>
            <person name="Hemphill L."/>
            <person name="Shang Y."/>
            <person name="Youmans B."/>
            <person name="Ayvaz T."/>
            <person name="Ross M."/>
            <person name="Santibanez J."/>
            <person name="Aqrawi P."/>
            <person name="Gross S."/>
            <person name="Joshi V."/>
            <person name="Fowler G."/>
            <person name="Nazareth L."/>
            <person name="Reid J."/>
            <person name="Worley K."/>
            <person name="Petrosino J."/>
            <person name="Highlander S."/>
            <person name="Gibbs R."/>
        </authorList>
    </citation>
    <scope>NUCLEOTIDE SEQUENCE [LARGE SCALE GENOMIC DNA]</scope>
    <source>
        <strain evidence="1 2">ATCC BAA-1200</strain>
    </source>
</reference>
<sequence length="94" mass="9892">MGSLKGFSDGLFGFNFVEAALSDCFAPYPAIPPAGGWGGGGCGLGKVCAENRHCVTAPEDSRLRGNDEIWFFRRPFGFSGCQTAADSTTKGRPP</sequence>
<evidence type="ECO:0000313" key="1">
    <source>
        <dbReference type="EMBL" id="EGF10285.1"/>
    </source>
</evidence>
<keyword evidence="2" id="KW-1185">Reference proteome</keyword>
<dbReference type="AlphaFoldDB" id="F2BDW6"/>
<evidence type="ECO:0000313" key="2">
    <source>
        <dbReference type="Proteomes" id="UP000004105"/>
    </source>
</evidence>
<comment type="caution">
    <text evidence="1">The sequence shown here is derived from an EMBL/GenBank/DDBJ whole genome shotgun (WGS) entry which is preliminary data.</text>
</comment>
<protein>
    <submittedName>
        <fullName evidence="1">Uncharacterized protein</fullName>
    </submittedName>
</protein>
<dbReference type="EMBL" id="AFAY01000042">
    <property type="protein sequence ID" value="EGF10285.1"/>
    <property type="molecule type" value="Genomic_DNA"/>
</dbReference>
<gene>
    <name evidence="1" type="ORF">HMPREF9123_1922</name>
</gene>
<dbReference type="Proteomes" id="UP000004105">
    <property type="component" value="Unassembled WGS sequence"/>
</dbReference>